<evidence type="ECO:0000313" key="4">
    <source>
        <dbReference type="Proteomes" id="UP001209412"/>
    </source>
</evidence>
<dbReference type="EMBL" id="JAMXWF010000034">
    <property type="protein sequence ID" value="MDQ6411658.1"/>
    <property type="molecule type" value="Genomic_DNA"/>
</dbReference>
<sequence length="64" mass="7479">MEDLISRAIYHPLVVLPTFYLTDLMCNVDYSLVGALLVLAFALTFRLARLSSRWYRRNRRESGN</sequence>
<feature type="transmembrane region" description="Helical" evidence="1">
    <location>
        <begin position="30"/>
        <end position="48"/>
    </location>
</feature>
<dbReference type="EMBL" id="JAPKHW010000034">
    <property type="protein sequence ID" value="MCX4149840.1"/>
    <property type="molecule type" value="Genomic_DNA"/>
</dbReference>
<proteinExistence type="predicted"/>
<evidence type="ECO:0000313" key="5">
    <source>
        <dbReference type="Proteomes" id="UP001242288"/>
    </source>
</evidence>
<evidence type="ECO:0000313" key="3">
    <source>
        <dbReference type="EMBL" id="MDQ6411658.1"/>
    </source>
</evidence>
<comment type="caution">
    <text evidence="3">The sequence shown here is derived from an EMBL/GenBank/DDBJ whole genome shotgun (WGS) entry which is preliminary data.</text>
</comment>
<keyword evidence="1" id="KW-1133">Transmembrane helix</keyword>
<dbReference type="AlphaFoldDB" id="A0AAP5BHV9"/>
<accession>A0AAP5BHV9</accession>
<gene>
    <name evidence="3" type="ORF">NIE36_31365</name>
    <name evidence="2" type="ORF">OSB80_31430</name>
</gene>
<dbReference type="RefSeq" id="WP_266260646.1">
    <property type="nucleotide sequence ID" value="NZ_JAMXWF010000034.1"/>
</dbReference>
<reference evidence="3" key="1">
    <citation type="submission" date="2022-06" db="EMBL/GenBank/DDBJ databases">
        <title>PHB producers.</title>
        <authorList>
            <person name="Besaury L."/>
        </authorList>
    </citation>
    <scope>NUCLEOTIDE SEQUENCE</scope>
    <source>
        <strain evidence="3 4">SEWS6</strain>
    </source>
</reference>
<dbReference type="Proteomes" id="UP001209412">
    <property type="component" value="Unassembled WGS sequence"/>
</dbReference>
<evidence type="ECO:0000256" key="1">
    <source>
        <dbReference type="SAM" id="Phobius"/>
    </source>
</evidence>
<name>A0AAP5BHV9_9BURK</name>
<evidence type="ECO:0000313" key="2">
    <source>
        <dbReference type="EMBL" id="MCX4149840.1"/>
    </source>
</evidence>
<dbReference type="Proteomes" id="UP001242288">
    <property type="component" value="Unassembled WGS sequence"/>
</dbReference>
<keyword evidence="4" id="KW-1185">Reference proteome</keyword>
<protein>
    <submittedName>
        <fullName evidence="3">Uncharacterized protein</fullName>
    </submittedName>
</protein>
<organism evidence="3 5">
    <name type="scientific">Paraburkholderia madseniana</name>
    <dbReference type="NCBI Taxonomy" id="2599607"/>
    <lineage>
        <taxon>Bacteria</taxon>
        <taxon>Pseudomonadati</taxon>
        <taxon>Pseudomonadota</taxon>
        <taxon>Betaproteobacteria</taxon>
        <taxon>Burkholderiales</taxon>
        <taxon>Burkholderiaceae</taxon>
        <taxon>Paraburkholderia</taxon>
    </lineage>
</organism>
<keyword evidence="1" id="KW-0472">Membrane</keyword>
<keyword evidence="1" id="KW-0812">Transmembrane</keyword>